<gene>
    <name evidence="2" type="ORF">JOF33_001983</name>
</gene>
<organism evidence="2 3">
    <name type="scientific">Corynebacterium freneyi</name>
    <dbReference type="NCBI Taxonomy" id="134034"/>
    <lineage>
        <taxon>Bacteria</taxon>
        <taxon>Bacillati</taxon>
        <taxon>Actinomycetota</taxon>
        <taxon>Actinomycetes</taxon>
        <taxon>Mycobacteriales</taxon>
        <taxon>Corynebacteriaceae</taxon>
        <taxon>Corynebacterium</taxon>
    </lineage>
</organism>
<feature type="region of interest" description="Disordered" evidence="1">
    <location>
        <begin position="238"/>
        <end position="271"/>
    </location>
</feature>
<protein>
    <submittedName>
        <fullName evidence="2">Uncharacterized protein</fullName>
    </submittedName>
</protein>
<evidence type="ECO:0000313" key="2">
    <source>
        <dbReference type="EMBL" id="MBP2333284.1"/>
    </source>
</evidence>
<dbReference type="EMBL" id="JAGINY010000001">
    <property type="protein sequence ID" value="MBP2333284.1"/>
    <property type="molecule type" value="Genomic_DNA"/>
</dbReference>
<sequence>MTDDYVTPDGTMSPADLAARIRPHDLESGRAWARGDLQGALGKLQAGVRDGFLAGIADALRGVVRSPLFQGVADAFEDGQLALKNRLDLLSPLLDYGSAYMDAQGGFLQFGNNHGTMPFANQIGPMRNCELHDNGIRLLAPGLWDIRCQMAFSSNALGVGNGTVEWYIRVYRPDGVLFSQQVGIESNVWTKTSTIVSSVVVPEPGYVVKVEVKWIHGSRKLLGGPTNNRLVVQHISNRTGVGGTGAENSTTPEIDDDPDAPIGGVSEEGEG</sequence>
<name>A0ABS4U9S0_9CORY</name>
<proteinExistence type="predicted"/>
<keyword evidence="3" id="KW-1185">Reference proteome</keyword>
<evidence type="ECO:0000313" key="3">
    <source>
        <dbReference type="Proteomes" id="UP001519305"/>
    </source>
</evidence>
<reference evidence="2 3" key="1">
    <citation type="submission" date="2021-03" db="EMBL/GenBank/DDBJ databases">
        <title>Sequencing the genomes of 1000 actinobacteria strains.</title>
        <authorList>
            <person name="Klenk H.-P."/>
        </authorList>
    </citation>
    <scope>NUCLEOTIDE SEQUENCE [LARGE SCALE GENOMIC DNA]</scope>
    <source>
        <strain evidence="2 3">DSM 44506</strain>
    </source>
</reference>
<comment type="caution">
    <text evidence="2">The sequence shown here is derived from an EMBL/GenBank/DDBJ whole genome shotgun (WGS) entry which is preliminary data.</text>
</comment>
<dbReference type="Proteomes" id="UP001519305">
    <property type="component" value="Unassembled WGS sequence"/>
</dbReference>
<evidence type="ECO:0000256" key="1">
    <source>
        <dbReference type="SAM" id="MobiDB-lite"/>
    </source>
</evidence>
<dbReference type="RefSeq" id="WP_209653914.1">
    <property type="nucleotide sequence ID" value="NZ_CP047357.1"/>
</dbReference>
<accession>A0ABS4U9S0</accession>